<dbReference type="GO" id="GO:0005975">
    <property type="term" value="P:carbohydrate metabolic process"/>
    <property type="evidence" value="ECO:0007669"/>
    <property type="project" value="InterPro"/>
</dbReference>
<dbReference type="EMBL" id="KN847486">
    <property type="protein sequence ID" value="KIW99505.1"/>
    <property type="molecule type" value="Genomic_DNA"/>
</dbReference>
<dbReference type="HOGENOM" id="CLU_1548457_0_0_1"/>
<dbReference type="Proteomes" id="UP000053617">
    <property type="component" value="Unassembled WGS sequence"/>
</dbReference>
<dbReference type="GO" id="GO:0003824">
    <property type="term" value="F:catalytic activity"/>
    <property type="evidence" value="ECO:0007669"/>
    <property type="project" value="UniProtKB-ARBA"/>
</dbReference>
<dbReference type="STRING" id="1442369.A0A0D2I8H9"/>
<reference evidence="1 2" key="1">
    <citation type="submission" date="2015-01" db="EMBL/GenBank/DDBJ databases">
        <title>The Genome Sequence of Rhinocladiella mackenzie CBS 650.93.</title>
        <authorList>
            <consortium name="The Broad Institute Genomics Platform"/>
            <person name="Cuomo C."/>
            <person name="de Hoog S."/>
            <person name="Gorbushina A."/>
            <person name="Stielow B."/>
            <person name="Teixiera M."/>
            <person name="Abouelleil A."/>
            <person name="Chapman S.B."/>
            <person name="Priest M."/>
            <person name="Young S.K."/>
            <person name="Wortman J."/>
            <person name="Nusbaum C."/>
            <person name="Birren B."/>
        </authorList>
    </citation>
    <scope>NUCLEOTIDE SEQUENCE [LARGE SCALE GENOMIC DNA]</scope>
    <source>
        <strain evidence="1 2">CBS 650.93</strain>
    </source>
</reference>
<protein>
    <recommendedName>
        <fullName evidence="3">Alpha-L-rhamnosidase C-terminal domain-containing protein</fullName>
    </recommendedName>
</protein>
<evidence type="ECO:0000313" key="1">
    <source>
        <dbReference type="EMBL" id="KIW99505.1"/>
    </source>
</evidence>
<dbReference type="GeneID" id="25299315"/>
<organism evidence="1 2">
    <name type="scientific">Rhinocladiella mackenziei CBS 650.93</name>
    <dbReference type="NCBI Taxonomy" id="1442369"/>
    <lineage>
        <taxon>Eukaryota</taxon>
        <taxon>Fungi</taxon>
        <taxon>Dikarya</taxon>
        <taxon>Ascomycota</taxon>
        <taxon>Pezizomycotina</taxon>
        <taxon>Eurotiomycetes</taxon>
        <taxon>Chaetothyriomycetidae</taxon>
        <taxon>Chaetothyriales</taxon>
        <taxon>Herpotrichiellaceae</taxon>
        <taxon>Rhinocladiella</taxon>
    </lineage>
</organism>
<dbReference type="OrthoDB" id="10036721at2759"/>
<sequence length="173" mass="18872">MVWRWTPFGAPAPETANTMSPLFSSFELQAHYIAGQPARAMELMRRMSANFMLDDPCIANSTFIEGYASDRMLHYAPYDDDARISHAHGWATGPTSALTFHVAGLSIVSTQGKTWVLKPSPGDLEWVGAGFTTGPGTFAAKYELNGDGWPYWFQTPEGTSGSLSVETPNAWGC</sequence>
<dbReference type="InterPro" id="IPR008928">
    <property type="entry name" value="6-hairpin_glycosidase_sf"/>
</dbReference>
<gene>
    <name evidence="1" type="ORF">Z518_11244</name>
</gene>
<proteinExistence type="predicted"/>
<dbReference type="VEuPathDB" id="FungiDB:Z518_11244"/>
<dbReference type="AlphaFoldDB" id="A0A0D2I8H9"/>
<name>A0A0D2I8H9_9EURO</name>
<dbReference type="RefSeq" id="XP_013266642.1">
    <property type="nucleotide sequence ID" value="XM_013411188.1"/>
</dbReference>
<dbReference type="InterPro" id="IPR012341">
    <property type="entry name" value="6hp_glycosidase-like_sf"/>
</dbReference>
<dbReference type="Gene3D" id="2.60.420.10">
    <property type="entry name" value="Maltose phosphorylase, domain 3"/>
    <property type="match status" value="1"/>
</dbReference>
<accession>A0A0D2I8H9</accession>
<dbReference type="PANTHER" id="PTHR34987:SF6">
    <property type="entry name" value="ALPHA-L-RHAMNOSIDASE SIX-HAIRPIN GLYCOSIDASE DOMAIN-CONTAINING PROTEIN"/>
    <property type="match status" value="1"/>
</dbReference>
<dbReference type="SUPFAM" id="SSF48208">
    <property type="entry name" value="Six-hairpin glycosidases"/>
    <property type="match status" value="1"/>
</dbReference>
<evidence type="ECO:0000313" key="2">
    <source>
        <dbReference type="Proteomes" id="UP000053617"/>
    </source>
</evidence>
<dbReference type="Gene3D" id="1.50.10.10">
    <property type="match status" value="1"/>
</dbReference>
<keyword evidence="2" id="KW-1185">Reference proteome</keyword>
<dbReference type="PANTHER" id="PTHR34987">
    <property type="entry name" value="C, PUTATIVE (AFU_ORTHOLOGUE AFUA_3G02880)-RELATED"/>
    <property type="match status" value="1"/>
</dbReference>
<evidence type="ECO:0008006" key="3">
    <source>
        <dbReference type="Google" id="ProtNLM"/>
    </source>
</evidence>